<comment type="caution">
    <text evidence="1">The sequence shown here is derived from an EMBL/GenBank/DDBJ whole genome shotgun (WGS) entry which is preliminary data.</text>
</comment>
<dbReference type="PANTHER" id="PTHR48190">
    <property type="entry name" value="PROGRAMMED CELL DEATH PROTEIN 7"/>
    <property type="match status" value="1"/>
</dbReference>
<evidence type="ECO:0000313" key="1">
    <source>
        <dbReference type="EMBL" id="KAJ8981768.1"/>
    </source>
</evidence>
<dbReference type="Proteomes" id="UP001162164">
    <property type="component" value="Unassembled WGS sequence"/>
</dbReference>
<dbReference type="PANTHER" id="PTHR48190:SF2">
    <property type="entry name" value="PROGRAMMED CELL DEATH PROTEIN 7"/>
    <property type="match status" value="1"/>
</dbReference>
<accession>A0ABQ9JTZ1</accession>
<gene>
    <name evidence="1" type="ORF">NQ317_002362</name>
</gene>
<dbReference type="InterPro" id="IPR052831">
    <property type="entry name" value="Apoptosis_promoter"/>
</dbReference>
<evidence type="ECO:0008006" key="3">
    <source>
        <dbReference type="Google" id="ProtNLM"/>
    </source>
</evidence>
<organism evidence="1 2">
    <name type="scientific">Molorchus minor</name>
    <dbReference type="NCBI Taxonomy" id="1323400"/>
    <lineage>
        <taxon>Eukaryota</taxon>
        <taxon>Metazoa</taxon>
        <taxon>Ecdysozoa</taxon>
        <taxon>Arthropoda</taxon>
        <taxon>Hexapoda</taxon>
        <taxon>Insecta</taxon>
        <taxon>Pterygota</taxon>
        <taxon>Neoptera</taxon>
        <taxon>Endopterygota</taxon>
        <taxon>Coleoptera</taxon>
        <taxon>Polyphaga</taxon>
        <taxon>Cucujiformia</taxon>
        <taxon>Chrysomeloidea</taxon>
        <taxon>Cerambycidae</taxon>
        <taxon>Lamiinae</taxon>
        <taxon>Monochamini</taxon>
        <taxon>Molorchus</taxon>
    </lineage>
</organism>
<dbReference type="InterPro" id="IPR031974">
    <property type="entry name" value="PDCD7"/>
</dbReference>
<keyword evidence="2" id="KW-1185">Reference proteome</keyword>
<evidence type="ECO:0000313" key="2">
    <source>
        <dbReference type="Proteomes" id="UP001162164"/>
    </source>
</evidence>
<protein>
    <recommendedName>
        <fullName evidence="3">Programmed cell death protein 7</fullName>
    </recommendedName>
</protein>
<dbReference type="Pfam" id="PF16021">
    <property type="entry name" value="PDCD7"/>
    <property type="match status" value="1"/>
</dbReference>
<proteinExistence type="predicted"/>
<sequence>MNFFKYQNLNFSNRAINIEVPHITDPRSNVLQTLYSQSNDEIWIESWLQQNSVYKAIPKVKISKGSTIGISEAQSSLRQCLLLLDSLTNIQQDLQNNFGKMSSTEWKQKTVEIGKLKDHFTRLMSKFEDGEAIFALKRAIDKRKHKRLNSRKRKTFQQQQIKEEYENRKKLHKDIDQWLLKMKQQVEDAKREEEMQKDADCVLSEVTKKKSDARKQISLLSSLAKLRSVRDQMATQRGEKVSLEDRKAFNITTEKLMKIWGSSLKIYSIEEQGLRLMLEKTANEDSKTAIIAKERKLLEEWHNIFFGPKQYVTPENTAYWALTAAERGC</sequence>
<name>A0ABQ9JTZ1_9CUCU</name>
<reference evidence="1" key="1">
    <citation type="journal article" date="2023" name="Insect Mol. Biol.">
        <title>Genome sequencing provides insights into the evolution of gene families encoding plant cell wall-degrading enzymes in longhorned beetles.</title>
        <authorList>
            <person name="Shin N.R."/>
            <person name="Okamura Y."/>
            <person name="Kirsch R."/>
            <person name="Pauchet Y."/>
        </authorList>
    </citation>
    <scope>NUCLEOTIDE SEQUENCE</scope>
    <source>
        <strain evidence="1">MMC_N1</strain>
    </source>
</reference>
<dbReference type="EMBL" id="JAPWTJ010000166">
    <property type="protein sequence ID" value="KAJ8981768.1"/>
    <property type="molecule type" value="Genomic_DNA"/>
</dbReference>